<feature type="chain" id="PRO_5043685013" evidence="2">
    <location>
        <begin position="20"/>
        <end position="238"/>
    </location>
</feature>
<feature type="region of interest" description="Disordered" evidence="1">
    <location>
        <begin position="30"/>
        <end position="55"/>
    </location>
</feature>
<accession>A0AAV1URA4</accession>
<evidence type="ECO:0000313" key="3">
    <source>
        <dbReference type="EMBL" id="CAK7937096.1"/>
    </source>
</evidence>
<gene>
    <name evidence="3" type="ORF">PM001_LOCUS22246</name>
</gene>
<dbReference type="AlphaFoldDB" id="A0AAV1URA4"/>
<dbReference type="EMBL" id="CAKLBY020000226">
    <property type="protein sequence ID" value="CAK7937096.1"/>
    <property type="molecule type" value="Genomic_DNA"/>
</dbReference>
<evidence type="ECO:0000313" key="4">
    <source>
        <dbReference type="Proteomes" id="UP001162060"/>
    </source>
</evidence>
<organism evidence="3 4">
    <name type="scientific">Peronospora matthiolae</name>
    <dbReference type="NCBI Taxonomy" id="2874970"/>
    <lineage>
        <taxon>Eukaryota</taxon>
        <taxon>Sar</taxon>
        <taxon>Stramenopiles</taxon>
        <taxon>Oomycota</taxon>
        <taxon>Peronosporomycetes</taxon>
        <taxon>Peronosporales</taxon>
        <taxon>Peronosporaceae</taxon>
        <taxon>Peronospora</taxon>
    </lineage>
</organism>
<evidence type="ECO:0000256" key="2">
    <source>
        <dbReference type="SAM" id="SignalP"/>
    </source>
</evidence>
<name>A0AAV1URA4_9STRA</name>
<feature type="signal peptide" evidence="2">
    <location>
        <begin position="1"/>
        <end position="19"/>
    </location>
</feature>
<evidence type="ECO:0000256" key="1">
    <source>
        <dbReference type="SAM" id="MobiDB-lite"/>
    </source>
</evidence>
<keyword evidence="2" id="KW-0732">Signal</keyword>
<comment type="caution">
    <text evidence="3">The sequence shown here is derived from an EMBL/GenBank/DDBJ whole genome shotgun (WGS) entry which is preliminary data.</text>
</comment>
<protein>
    <submittedName>
        <fullName evidence="3">Uncharacterized protein</fullName>
    </submittedName>
</protein>
<proteinExistence type="predicted"/>
<sequence length="238" mass="27297">MRPLYLFALCMIGMPLVCADLTSAFRQPEVTTPGDRALEHESPLATHSTNGIESEDRANTSGFVGKLADTFKSIMAKIDAILAYLFTSGKTKERMDNLSRTINAKLKKRLQPSDNDYMIDIRHKKGLNKLFSETGHITFFDEHMRFLEHYPTSTLYDFLRDLMQEDELAFLILHAEGSHANVGEIRTYQFSQWSRYPDNTPKKLVQRLLLSLPKGDVKRIVGSYDKHIEKNGYLHRLV</sequence>
<dbReference type="Proteomes" id="UP001162060">
    <property type="component" value="Unassembled WGS sequence"/>
</dbReference>
<reference evidence="3" key="1">
    <citation type="submission" date="2024-01" db="EMBL/GenBank/DDBJ databases">
        <authorList>
            <person name="Webb A."/>
        </authorList>
    </citation>
    <scope>NUCLEOTIDE SEQUENCE</scope>
    <source>
        <strain evidence="3">Pm1</strain>
    </source>
</reference>